<evidence type="ECO:0000259" key="5">
    <source>
        <dbReference type="PROSITE" id="PS50893"/>
    </source>
</evidence>
<evidence type="ECO:0000256" key="2">
    <source>
        <dbReference type="ARBA" id="ARBA00022741"/>
    </source>
</evidence>
<dbReference type="InterPro" id="IPR051120">
    <property type="entry name" value="ABC_AA/LPS_Transport"/>
</dbReference>
<sequence length="275" mass="28746">MTSPPATGTTGLVLSGLTRRHGSLTAVEDVGLHLPPGARHAVIGPNGAGKTTLLDLVAGAIAPHRGTVTLDGHDLTRAGPARRSRFGIARSFQRPALADEVSVLDHLVLAAWHHHPRRRGAWRSPARHRAVRADAAEQAAAVGLGDALHTRAGALPHGRRRLLDVAAALASRPRVLLLDEPAAGLTDDELALLPGLLDELADGVSILLVEHHTEVIGRLAGTVTVLVEGRTLLTAPTAQALEHPAVRAAYLGLPEETPPRPRPAEGDTPCSNSTP</sequence>
<dbReference type="EMBL" id="BJMM01000002">
    <property type="protein sequence ID" value="GEB47826.1"/>
    <property type="molecule type" value="Genomic_DNA"/>
</dbReference>
<protein>
    <recommendedName>
        <fullName evidence="5">ABC transporter domain-containing protein</fullName>
    </recommendedName>
</protein>
<feature type="domain" description="ABC transporter" evidence="5">
    <location>
        <begin position="12"/>
        <end position="253"/>
    </location>
</feature>
<dbReference type="SUPFAM" id="SSF52540">
    <property type="entry name" value="P-loop containing nucleoside triphosphate hydrolases"/>
    <property type="match status" value="1"/>
</dbReference>
<dbReference type="PANTHER" id="PTHR45772">
    <property type="entry name" value="CONSERVED COMPONENT OF ABC TRANSPORTER FOR NATURAL AMINO ACIDS-RELATED"/>
    <property type="match status" value="1"/>
</dbReference>
<dbReference type="PROSITE" id="PS50893">
    <property type="entry name" value="ABC_TRANSPORTER_2"/>
    <property type="match status" value="1"/>
</dbReference>
<keyword evidence="3" id="KW-0067">ATP-binding</keyword>
<dbReference type="PANTHER" id="PTHR45772:SF2">
    <property type="entry name" value="ABC TRANSPORTER ATP-BINDING PROTEIN"/>
    <property type="match status" value="1"/>
</dbReference>
<evidence type="ECO:0000313" key="6">
    <source>
        <dbReference type="EMBL" id="GEB47826.1"/>
    </source>
</evidence>
<evidence type="ECO:0000256" key="1">
    <source>
        <dbReference type="ARBA" id="ARBA00022448"/>
    </source>
</evidence>
<reference evidence="6 7" key="1">
    <citation type="submission" date="2019-06" db="EMBL/GenBank/DDBJ databases">
        <title>Whole genome shotgun sequence of Streptomyces cacaoi subsp. cacaoi NBRC 12748.</title>
        <authorList>
            <person name="Hosoyama A."/>
            <person name="Uohara A."/>
            <person name="Ohji S."/>
            <person name="Ichikawa N."/>
        </authorList>
    </citation>
    <scope>NUCLEOTIDE SEQUENCE [LARGE SCALE GENOMIC DNA]</scope>
    <source>
        <strain evidence="6 7">NBRC 12748</strain>
    </source>
</reference>
<feature type="region of interest" description="Disordered" evidence="4">
    <location>
        <begin position="253"/>
        <end position="275"/>
    </location>
</feature>
<dbReference type="RefSeq" id="WP_086815255.1">
    <property type="nucleotide sequence ID" value="NZ_BJMM01000002.1"/>
</dbReference>
<dbReference type="GO" id="GO:0005886">
    <property type="term" value="C:plasma membrane"/>
    <property type="evidence" value="ECO:0007669"/>
    <property type="project" value="TreeGrafter"/>
</dbReference>
<evidence type="ECO:0000313" key="7">
    <source>
        <dbReference type="Proteomes" id="UP000319210"/>
    </source>
</evidence>
<dbReference type="Proteomes" id="UP000319210">
    <property type="component" value="Unassembled WGS sequence"/>
</dbReference>
<dbReference type="InterPro" id="IPR003593">
    <property type="entry name" value="AAA+_ATPase"/>
</dbReference>
<dbReference type="SMART" id="SM00382">
    <property type="entry name" value="AAA"/>
    <property type="match status" value="1"/>
</dbReference>
<dbReference type="Pfam" id="PF00005">
    <property type="entry name" value="ABC_tran"/>
    <property type="match status" value="1"/>
</dbReference>
<dbReference type="InterPro" id="IPR003439">
    <property type="entry name" value="ABC_transporter-like_ATP-bd"/>
</dbReference>
<dbReference type="InterPro" id="IPR027417">
    <property type="entry name" value="P-loop_NTPase"/>
</dbReference>
<proteinExistence type="predicted"/>
<organism evidence="6 7">
    <name type="scientific">Streptomyces cacaoi</name>
    <dbReference type="NCBI Taxonomy" id="1898"/>
    <lineage>
        <taxon>Bacteria</taxon>
        <taxon>Bacillati</taxon>
        <taxon>Actinomycetota</taxon>
        <taxon>Actinomycetes</taxon>
        <taxon>Kitasatosporales</taxon>
        <taxon>Streptomycetaceae</taxon>
        <taxon>Streptomyces</taxon>
    </lineage>
</organism>
<keyword evidence="7" id="KW-1185">Reference proteome</keyword>
<keyword evidence="1" id="KW-0813">Transport</keyword>
<dbReference type="GO" id="GO:0016887">
    <property type="term" value="F:ATP hydrolysis activity"/>
    <property type="evidence" value="ECO:0007669"/>
    <property type="project" value="InterPro"/>
</dbReference>
<evidence type="ECO:0000256" key="3">
    <source>
        <dbReference type="ARBA" id="ARBA00022840"/>
    </source>
</evidence>
<dbReference type="AlphaFoldDB" id="A0A4Y3QR25"/>
<evidence type="ECO:0000256" key="4">
    <source>
        <dbReference type="SAM" id="MobiDB-lite"/>
    </source>
</evidence>
<gene>
    <name evidence="6" type="ORF">SCA03_03770</name>
</gene>
<name>A0A4Y3QR25_STRCI</name>
<dbReference type="Gene3D" id="3.40.50.300">
    <property type="entry name" value="P-loop containing nucleotide triphosphate hydrolases"/>
    <property type="match status" value="1"/>
</dbReference>
<dbReference type="GO" id="GO:0005524">
    <property type="term" value="F:ATP binding"/>
    <property type="evidence" value="ECO:0007669"/>
    <property type="project" value="UniProtKB-KW"/>
</dbReference>
<keyword evidence="2" id="KW-0547">Nucleotide-binding</keyword>
<comment type="caution">
    <text evidence="6">The sequence shown here is derived from an EMBL/GenBank/DDBJ whole genome shotgun (WGS) entry which is preliminary data.</text>
</comment>
<dbReference type="OrthoDB" id="9805514at2"/>
<accession>A0A4Y3QR25</accession>